<evidence type="ECO:0000259" key="1">
    <source>
        <dbReference type="Pfam" id="PF00561"/>
    </source>
</evidence>
<name>A0A1I4QGP4_9GAMM</name>
<dbReference type="Proteomes" id="UP000198519">
    <property type="component" value="Unassembled WGS sequence"/>
</dbReference>
<dbReference type="EMBL" id="FOUE01000003">
    <property type="protein sequence ID" value="SFM38820.1"/>
    <property type="molecule type" value="Genomic_DNA"/>
</dbReference>
<dbReference type="AlphaFoldDB" id="A0A1I4QGP4"/>
<gene>
    <name evidence="2" type="ORF">SAMN04487963_2364</name>
</gene>
<dbReference type="OrthoDB" id="9780744at2"/>
<evidence type="ECO:0000313" key="2">
    <source>
        <dbReference type="EMBL" id="SFM38820.1"/>
    </source>
</evidence>
<dbReference type="SUPFAM" id="SSF53474">
    <property type="entry name" value="alpha/beta-Hydrolases"/>
    <property type="match status" value="1"/>
</dbReference>
<accession>A0A1I4QGP4</accession>
<organism evidence="2 3">
    <name type="scientific">Marinobacter zhejiangensis</name>
    <dbReference type="NCBI Taxonomy" id="488535"/>
    <lineage>
        <taxon>Bacteria</taxon>
        <taxon>Pseudomonadati</taxon>
        <taxon>Pseudomonadota</taxon>
        <taxon>Gammaproteobacteria</taxon>
        <taxon>Pseudomonadales</taxon>
        <taxon>Marinobacteraceae</taxon>
        <taxon>Marinobacter</taxon>
    </lineage>
</organism>
<evidence type="ECO:0000313" key="3">
    <source>
        <dbReference type="Proteomes" id="UP000198519"/>
    </source>
</evidence>
<dbReference type="InterPro" id="IPR000073">
    <property type="entry name" value="AB_hydrolase_1"/>
</dbReference>
<keyword evidence="3" id="KW-1185">Reference proteome</keyword>
<protein>
    <submittedName>
        <fullName evidence="2">Pimeloyl-ACP methyl ester carboxylesterase</fullName>
    </submittedName>
</protein>
<dbReference type="STRING" id="488535.SAMN04487963_2364"/>
<proteinExistence type="predicted"/>
<sequence length="265" mass="28741">MPILNLSTGPVHYTEHGHGVPVVLLHANPGDSLDFEAIIPALSQNYRVLAIDWPGYGQSAIPPSPDSATVFLLYNILNEFLDALKLPPAIFVGNSVGGNVAARLASEQPDRVRGLVLVAPGGFTPHNWITRSFCRLQGSRFSLSPQRFARWYLKRRNATTEAMLERASGLQSGTDAVTLNRALWRSFGRPENDLRQSARSINSPTLLMFGKYDPAIAAGKDGKAAAQSVPSAKLVVLPCGHASFAEVPELFLAEALPFLERTLQS</sequence>
<feature type="domain" description="AB hydrolase-1" evidence="1">
    <location>
        <begin position="21"/>
        <end position="246"/>
    </location>
</feature>
<dbReference type="InterPro" id="IPR029058">
    <property type="entry name" value="AB_hydrolase_fold"/>
</dbReference>
<dbReference type="PRINTS" id="PR00111">
    <property type="entry name" value="ABHYDROLASE"/>
</dbReference>
<dbReference type="Pfam" id="PF00561">
    <property type="entry name" value="Abhydrolase_1"/>
    <property type="match status" value="1"/>
</dbReference>
<dbReference type="RefSeq" id="WP_092022753.1">
    <property type="nucleotide sequence ID" value="NZ_FOUE01000003.1"/>
</dbReference>
<dbReference type="PANTHER" id="PTHR46438:SF11">
    <property type="entry name" value="LIPASE-RELATED"/>
    <property type="match status" value="1"/>
</dbReference>
<dbReference type="PANTHER" id="PTHR46438">
    <property type="entry name" value="ALPHA/BETA-HYDROLASES SUPERFAMILY PROTEIN"/>
    <property type="match status" value="1"/>
</dbReference>
<dbReference type="Gene3D" id="3.40.50.1820">
    <property type="entry name" value="alpha/beta hydrolase"/>
    <property type="match status" value="1"/>
</dbReference>
<reference evidence="3" key="1">
    <citation type="submission" date="2016-10" db="EMBL/GenBank/DDBJ databases">
        <authorList>
            <person name="Varghese N."/>
            <person name="Submissions S."/>
        </authorList>
    </citation>
    <scope>NUCLEOTIDE SEQUENCE [LARGE SCALE GENOMIC DNA]</scope>
    <source>
        <strain evidence="3">CGMCC 1.7061</strain>
    </source>
</reference>